<dbReference type="Proteomes" id="UP000437748">
    <property type="component" value="Unassembled WGS sequence"/>
</dbReference>
<reference evidence="1 2" key="1">
    <citation type="submission" date="2019-10" db="EMBL/GenBank/DDBJ databases">
        <title>New species of Slilvanegrellaceae.</title>
        <authorList>
            <person name="Pitt A."/>
            <person name="Hahn M.W."/>
        </authorList>
    </citation>
    <scope>NUCLEOTIDE SEQUENCE [LARGE SCALE GENOMIC DNA]</scope>
    <source>
        <strain evidence="1 2">SP-Ram-0.45-NSY-1</strain>
    </source>
</reference>
<dbReference type="AlphaFoldDB" id="A0A6N6VUN5"/>
<dbReference type="EMBL" id="WFLM01000002">
    <property type="protein sequence ID" value="KAB8039903.1"/>
    <property type="molecule type" value="Genomic_DNA"/>
</dbReference>
<name>A0A6N6VUN5_9BACT</name>
<comment type="caution">
    <text evidence="1">The sequence shown here is derived from an EMBL/GenBank/DDBJ whole genome shotgun (WGS) entry which is preliminary data.</text>
</comment>
<gene>
    <name evidence="1" type="ORF">GCL60_06480</name>
</gene>
<sequence>MLKFSGNLDVIVSKMVSKLELSHGKKTKIFSKRVKRCLYNLKHDNFRHGEVRADNDEQIELIAHYINKHFNSYLLNGSNPPSIDSNGSNLLFKLGSKLSNIMNSSVLSEETTETLFIGASAATAYFLDTMNAQDSSKATVIGMKSPWAEERGLAIPFINHTDLQTSFPSENYTQFGGNSEFTERKKFANLVHEKIKKLCKKFIQGNVTLVENTELLDIDVPKSKKWRITYKKKDSNILSFIYTDRVYFMAGAGEPRTLDSIKQLNEELLRLKDINKEHKFNFPLVLHMDQFVRDCVPILLHHKKTVLDVPARGAPTGNYLLNRKKQLNEIKDKDSMPTVAIIGSNAAIDAAAAARARGWNLELWLSGGSLAYLEGTPYKDEPYNINGVRYHKYKNRENIVFKYDEINKKIHIKDDSCNLDLGAFDSIVYGLGSNDKFDNIVKTLEPLKPFLDTSGAVVDPSGFKDDETPEINYNGFLCWADSDLSLFVFGLAAENYEKYVIPGDALKKPVRLTSANSPNIKAMLSWLSGDVLTTGQLTYFRSAISIFNNYIPSSIGSDIDFSHANVNTLAGHLIRKYPNIPSEARTAFITGIHKFISLNRNNMPHGFYPMQINCIKTELSILNILYNKKNNINEYAWVEILNNLFVSKLKVQIRGESLSRSYA</sequence>
<protein>
    <submittedName>
        <fullName evidence="1">Uncharacterized protein</fullName>
    </submittedName>
</protein>
<evidence type="ECO:0000313" key="1">
    <source>
        <dbReference type="EMBL" id="KAB8039903.1"/>
    </source>
</evidence>
<evidence type="ECO:0000313" key="2">
    <source>
        <dbReference type="Proteomes" id="UP000437748"/>
    </source>
</evidence>
<dbReference type="OrthoDB" id="9351199at2"/>
<keyword evidence="2" id="KW-1185">Reference proteome</keyword>
<accession>A0A6N6VUN5</accession>
<dbReference type="RefSeq" id="WP_153419505.1">
    <property type="nucleotide sequence ID" value="NZ_WFLM01000002.1"/>
</dbReference>
<proteinExistence type="predicted"/>
<organism evidence="1 2">
    <name type="scientific">Silvanigrella paludirubra</name>
    <dbReference type="NCBI Taxonomy" id="2499159"/>
    <lineage>
        <taxon>Bacteria</taxon>
        <taxon>Pseudomonadati</taxon>
        <taxon>Bdellovibrionota</taxon>
        <taxon>Oligoflexia</taxon>
        <taxon>Silvanigrellales</taxon>
        <taxon>Silvanigrellaceae</taxon>
        <taxon>Silvanigrella</taxon>
    </lineage>
</organism>